<dbReference type="EMBL" id="FXTN01000003">
    <property type="protein sequence ID" value="SMO55580.1"/>
    <property type="molecule type" value="Genomic_DNA"/>
</dbReference>
<feature type="transmembrane region" description="Helical" evidence="5">
    <location>
        <begin position="51"/>
        <end position="69"/>
    </location>
</feature>
<comment type="subcellular location">
    <subcellularLocation>
        <location evidence="1">Membrane</location>
        <topology evidence="1">Multi-pass membrane protein</topology>
    </subcellularLocation>
</comment>
<evidence type="ECO:0000256" key="5">
    <source>
        <dbReference type="SAM" id="Phobius"/>
    </source>
</evidence>
<gene>
    <name evidence="7" type="ORF">SAMN06265348_103300</name>
</gene>
<reference evidence="7 8" key="1">
    <citation type="submission" date="2017-05" db="EMBL/GenBank/DDBJ databases">
        <authorList>
            <person name="Varghese N."/>
            <person name="Submissions S."/>
        </authorList>
    </citation>
    <scope>NUCLEOTIDE SEQUENCE [LARGE SCALE GENOMIC DNA]</scope>
    <source>
        <strain evidence="7 8">DSM 19036</strain>
    </source>
</reference>
<keyword evidence="4 5" id="KW-0472">Membrane</keyword>
<dbReference type="AlphaFoldDB" id="A0A521CA26"/>
<proteinExistence type="predicted"/>
<accession>A0A521CA26</accession>
<name>A0A521CA26_9SPHI</name>
<evidence type="ECO:0000256" key="4">
    <source>
        <dbReference type="ARBA" id="ARBA00023136"/>
    </source>
</evidence>
<sequence length="146" mass="17022">MKTHYKKIIIDIIACLFILLFLYTAANKVWEFHNFDWVLSTLPMIGELHKIIAYSVPTAEIITSCLLLVPLTRRDGLIYSFLLMLIFTTYLLFMVIYTKDLPCNCGGVISHLSWKQHIVFNLFFLALSLIAFNFNKDIVRTKQVKR</sequence>
<dbReference type="GO" id="GO:0016020">
    <property type="term" value="C:membrane"/>
    <property type="evidence" value="ECO:0007669"/>
    <property type="project" value="UniProtKB-SubCell"/>
</dbReference>
<keyword evidence="3 5" id="KW-1133">Transmembrane helix</keyword>
<feature type="domain" description="Methylamine utilisation protein MauE" evidence="6">
    <location>
        <begin position="7"/>
        <end position="132"/>
    </location>
</feature>
<feature type="transmembrane region" description="Helical" evidence="5">
    <location>
        <begin position="118"/>
        <end position="135"/>
    </location>
</feature>
<keyword evidence="8" id="KW-1185">Reference proteome</keyword>
<evidence type="ECO:0000313" key="7">
    <source>
        <dbReference type="EMBL" id="SMO55580.1"/>
    </source>
</evidence>
<evidence type="ECO:0000259" key="6">
    <source>
        <dbReference type="Pfam" id="PF07291"/>
    </source>
</evidence>
<dbReference type="InterPro" id="IPR009908">
    <property type="entry name" value="Methylamine_util_MauE"/>
</dbReference>
<protein>
    <recommendedName>
        <fullName evidence="6">Methylamine utilisation protein MauE domain-containing protein</fullName>
    </recommendedName>
</protein>
<keyword evidence="2 5" id="KW-0812">Transmembrane</keyword>
<organism evidence="7 8">
    <name type="scientific">Pedobacter westerhofensis</name>
    <dbReference type="NCBI Taxonomy" id="425512"/>
    <lineage>
        <taxon>Bacteria</taxon>
        <taxon>Pseudomonadati</taxon>
        <taxon>Bacteroidota</taxon>
        <taxon>Sphingobacteriia</taxon>
        <taxon>Sphingobacteriales</taxon>
        <taxon>Sphingobacteriaceae</taxon>
        <taxon>Pedobacter</taxon>
    </lineage>
</organism>
<evidence type="ECO:0000256" key="3">
    <source>
        <dbReference type="ARBA" id="ARBA00022989"/>
    </source>
</evidence>
<dbReference type="Pfam" id="PF07291">
    <property type="entry name" value="MauE"/>
    <property type="match status" value="1"/>
</dbReference>
<evidence type="ECO:0000256" key="1">
    <source>
        <dbReference type="ARBA" id="ARBA00004141"/>
    </source>
</evidence>
<feature type="transmembrane region" description="Helical" evidence="5">
    <location>
        <begin position="76"/>
        <end position="98"/>
    </location>
</feature>
<dbReference type="RefSeq" id="WP_142527492.1">
    <property type="nucleotide sequence ID" value="NZ_CBCSJO010000004.1"/>
</dbReference>
<evidence type="ECO:0000256" key="2">
    <source>
        <dbReference type="ARBA" id="ARBA00022692"/>
    </source>
</evidence>
<dbReference type="GO" id="GO:0030416">
    <property type="term" value="P:methylamine metabolic process"/>
    <property type="evidence" value="ECO:0007669"/>
    <property type="project" value="InterPro"/>
</dbReference>
<dbReference type="OrthoDB" id="673785at2"/>
<evidence type="ECO:0000313" key="8">
    <source>
        <dbReference type="Proteomes" id="UP000320300"/>
    </source>
</evidence>
<dbReference type="Proteomes" id="UP000320300">
    <property type="component" value="Unassembled WGS sequence"/>
</dbReference>